<organism evidence="3 4">
    <name type="scientific">Afipia carboxidovorans (strain ATCC 49405 / DSM 1227 / KCTC 32145 / OM5)</name>
    <name type="common">Oligotropha carboxidovorans</name>
    <dbReference type="NCBI Taxonomy" id="504832"/>
    <lineage>
        <taxon>Bacteria</taxon>
        <taxon>Pseudomonadati</taxon>
        <taxon>Pseudomonadota</taxon>
        <taxon>Alphaproteobacteria</taxon>
        <taxon>Hyphomicrobiales</taxon>
        <taxon>Nitrobacteraceae</taxon>
        <taxon>Afipia</taxon>
    </lineage>
</organism>
<name>F8C0S5_AFIC5</name>
<dbReference type="EMBL" id="CP002826">
    <property type="protein sequence ID" value="AEI07841.1"/>
    <property type="molecule type" value="Genomic_DNA"/>
</dbReference>
<dbReference type="OrthoDB" id="4750277at2"/>
<keyword evidence="1" id="KW-1133">Transmembrane helix</keyword>
<accession>F8C0S5</accession>
<keyword evidence="1" id="KW-0812">Transmembrane</keyword>
<dbReference type="Pfam" id="PF12158">
    <property type="entry name" value="DUF3592"/>
    <property type="match status" value="1"/>
</dbReference>
<dbReference type="Proteomes" id="UP000007730">
    <property type="component" value="Chromosome"/>
</dbReference>
<dbReference type="KEGG" id="ocg:OCA5_c31570"/>
<evidence type="ECO:0000256" key="1">
    <source>
        <dbReference type="SAM" id="Phobius"/>
    </source>
</evidence>
<dbReference type="AlphaFoldDB" id="F8C0S5"/>
<evidence type="ECO:0000313" key="4">
    <source>
        <dbReference type="Proteomes" id="UP000007730"/>
    </source>
</evidence>
<keyword evidence="4" id="KW-1185">Reference proteome</keyword>
<evidence type="ECO:0000313" key="3">
    <source>
        <dbReference type="EMBL" id="AEI07841.1"/>
    </source>
</evidence>
<dbReference type="HOGENOM" id="CLU_1319851_0_0_5"/>
<protein>
    <recommendedName>
        <fullName evidence="2">DUF3592 domain-containing protein</fullName>
    </recommendedName>
</protein>
<proteinExistence type="predicted"/>
<dbReference type="PATRIC" id="fig|504832.7.peg.3326"/>
<dbReference type="InterPro" id="IPR021994">
    <property type="entry name" value="DUF3592"/>
</dbReference>
<gene>
    <name evidence="3" type="ordered locus">OCA5_c31570</name>
</gene>
<feature type="domain" description="DUF3592" evidence="2">
    <location>
        <begin position="47"/>
        <end position="135"/>
    </location>
</feature>
<evidence type="ECO:0000259" key="2">
    <source>
        <dbReference type="Pfam" id="PF12158"/>
    </source>
</evidence>
<reference evidence="3 4" key="1">
    <citation type="journal article" date="2011" name="J. Bacteriol.">
        <title>Complete genome sequences of the chemolithoautotrophic Oligotropha carboxidovorans strains OM4 and OM5.</title>
        <authorList>
            <person name="Volland S."/>
            <person name="Rachinger M."/>
            <person name="Strittmatter A."/>
            <person name="Daniel R."/>
            <person name="Gottschalk G."/>
            <person name="Meyer O."/>
        </authorList>
    </citation>
    <scope>NUCLEOTIDE SEQUENCE [LARGE SCALE GENOMIC DNA]</scope>
    <source>
        <strain evidence="4">ATCC 49405 / DSM 1227 / KCTC 32145 / OM5</strain>
    </source>
</reference>
<sequence length="208" mass="23114">MARKLKQRYVPDYRLAWLLGVLGTAVFALGAWAATKGWQTRQWPRAEAEIIDASLARNERKAKDGTLEHRYSFAVNYRYAVDGQTFIGHGTEPYDLGMQNSAGARTMSEDYPVGAKVQVRYRPENPAEAYLMPGPSSFSLILLGLGGIFWLVALLARRMIRLGPGEDEDPESKLEPSSVRSPTLDLTIASYYEKSDNGTPSRPPSSRS</sequence>
<keyword evidence="1" id="KW-0472">Membrane</keyword>
<dbReference type="STRING" id="504832.OCA5_c31570"/>
<feature type="transmembrane region" description="Helical" evidence="1">
    <location>
        <begin position="138"/>
        <end position="156"/>
    </location>
</feature>